<feature type="region of interest" description="Disordered" evidence="1">
    <location>
        <begin position="1"/>
        <end position="97"/>
    </location>
</feature>
<proteinExistence type="predicted"/>
<organism evidence="2 3">
    <name type="scientific">Papaver atlanticum</name>
    <dbReference type="NCBI Taxonomy" id="357466"/>
    <lineage>
        <taxon>Eukaryota</taxon>
        <taxon>Viridiplantae</taxon>
        <taxon>Streptophyta</taxon>
        <taxon>Embryophyta</taxon>
        <taxon>Tracheophyta</taxon>
        <taxon>Spermatophyta</taxon>
        <taxon>Magnoliopsida</taxon>
        <taxon>Ranunculales</taxon>
        <taxon>Papaveraceae</taxon>
        <taxon>Papaveroideae</taxon>
        <taxon>Papaver</taxon>
    </lineage>
</organism>
<keyword evidence="3" id="KW-1185">Reference proteome</keyword>
<name>A0AAD4SWZ7_9MAGN</name>
<feature type="non-terminal residue" evidence="2">
    <location>
        <position position="1"/>
    </location>
</feature>
<feature type="compositionally biased region" description="Polar residues" evidence="1">
    <location>
        <begin position="43"/>
        <end position="59"/>
    </location>
</feature>
<evidence type="ECO:0000256" key="1">
    <source>
        <dbReference type="SAM" id="MobiDB-lite"/>
    </source>
</evidence>
<evidence type="ECO:0000313" key="2">
    <source>
        <dbReference type="EMBL" id="KAI3927807.1"/>
    </source>
</evidence>
<gene>
    <name evidence="2" type="ORF">MKW98_023408</name>
</gene>
<dbReference type="EMBL" id="JAJJMB010007708">
    <property type="protein sequence ID" value="KAI3927807.1"/>
    <property type="molecule type" value="Genomic_DNA"/>
</dbReference>
<sequence>MITNRIIKRTIREEIVEETPSPAKRRRKTDDDSPTDTSPAAKSPTTRSMSKVVTPSPTKKANVPQKKGKKSKTKAAAATKAKAKKATKAATPLPKAKGKKALVLRVATPSPKAKGKAKGEKANVPLKKGGNKRKKAAGKPQSLYRAGFRGLYWLVKTIKTKEKLKLSKLQLQLIAEASYGNMFLMLWNLGFDLEHWLKLEDAITKMLRYYKRGQEPNKLMFCFVRHDTPHELVSTPEKMALVYGMPRTPNREYQDLRLTLKSGWHSSKGLFLLGWNV</sequence>
<protein>
    <submittedName>
        <fullName evidence="2">Uncharacterized protein</fullName>
    </submittedName>
</protein>
<dbReference type="Proteomes" id="UP001202328">
    <property type="component" value="Unassembled WGS sequence"/>
</dbReference>
<comment type="caution">
    <text evidence="2">The sequence shown here is derived from an EMBL/GenBank/DDBJ whole genome shotgun (WGS) entry which is preliminary data.</text>
</comment>
<feature type="region of interest" description="Disordered" evidence="1">
    <location>
        <begin position="109"/>
        <end position="140"/>
    </location>
</feature>
<accession>A0AAD4SWZ7</accession>
<dbReference type="AlphaFoldDB" id="A0AAD4SWZ7"/>
<reference evidence="2" key="1">
    <citation type="submission" date="2022-04" db="EMBL/GenBank/DDBJ databases">
        <title>A functionally conserved STORR gene fusion in Papaver species that diverged 16.8 million years ago.</title>
        <authorList>
            <person name="Catania T."/>
        </authorList>
    </citation>
    <scope>NUCLEOTIDE SEQUENCE</scope>
    <source>
        <strain evidence="2">S-188037</strain>
    </source>
</reference>
<evidence type="ECO:0000313" key="3">
    <source>
        <dbReference type="Proteomes" id="UP001202328"/>
    </source>
</evidence>